<name>A0A7Y8Y3R8_9FLAO</name>
<keyword evidence="1" id="KW-0732">Signal</keyword>
<evidence type="ECO:0000313" key="2">
    <source>
        <dbReference type="EMBL" id="NYA70760.1"/>
    </source>
</evidence>
<dbReference type="Proteomes" id="UP000535020">
    <property type="component" value="Unassembled WGS sequence"/>
</dbReference>
<keyword evidence="3" id="KW-1185">Reference proteome</keyword>
<dbReference type="EMBL" id="JACBJI010000003">
    <property type="protein sequence ID" value="NYA70760.1"/>
    <property type="molecule type" value="Genomic_DNA"/>
</dbReference>
<dbReference type="AlphaFoldDB" id="A0A7Y8Y3R8"/>
<organism evidence="2 3">
    <name type="scientific">Flavobacterium agri</name>
    <dbReference type="NCBI Taxonomy" id="2743471"/>
    <lineage>
        <taxon>Bacteria</taxon>
        <taxon>Pseudomonadati</taxon>
        <taxon>Bacteroidota</taxon>
        <taxon>Flavobacteriia</taxon>
        <taxon>Flavobacteriales</taxon>
        <taxon>Flavobacteriaceae</taxon>
        <taxon>Flavobacterium</taxon>
    </lineage>
</organism>
<protein>
    <recommendedName>
        <fullName evidence="4">Beta-lactamase-inhibitor-like PepSY-like domain-containing protein</fullName>
    </recommendedName>
</protein>
<evidence type="ECO:0000256" key="1">
    <source>
        <dbReference type="SAM" id="SignalP"/>
    </source>
</evidence>
<accession>A0A7Y8Y3R8</accession>
<evidence type="ECO:0000313" key="3">
    <source>
        <dbReference type="Proteomes" id="UP000535020"/>
    </source>
</evidence>
<proteinExistence type="predicted"/>
<reference evidence="2 3" key="1">
    <citation type="submission" date="2020-07" db="EMBL/GenBank/DDBJ databases">
        <authorList>
            <person name="Sun Q."/>
        </authorList>
    </citation>
    <scope>NUCLEOTIDE SEQUENCE [LARGE SCALE GENOMIC DNA]</scope>
    <source>
        <strain evidence="2 3">MAH-1</strain>
    </source>
</reference>
<dbReference type="RefSeq" id="WP_176005586.1">
    <property type="nucleotide sequence ID" value="NZ_JABWMI010000010.1"/>
</dbReference>
<evidence type="ECO:0008006" key="4">
    <source>
        <dbReference type="Google" id="ProtNLM"/>
    </source>
</evidence>
<comment type="caution">
    <text evidence="2">The sequence shown here is derived from an EMBL/GenBank/DDBJ whole genome shotgun (WGS) entry which is preliminary data.</text>
</comment>
<feature type="chain" id="PRO_5031072955" description="Beta-lactamase-inhibitor-like PepSY-like domain-containing protein" evidence="1">
    <location>
        <begin position="21"/>
        <end position="99"/>
    </location>
</feature>
<gene>
    <name evidence="2" type="ORF">HZF10_07520</name>
</gene>
<feature type="signal peptide" evidence="1">
    <location>
        <begin position="1"/>
        <end position="20"/>
    </location>
</feature>
<sequence>MKKLLFISALVLGFAVSANAQTEKTTKTTTETTTTKQYKPIDRNTVAPSALEKIGTKYGGYSILEAYQATDGEYKLVVSKDNKKSTAYFTSTGEFLKEE</sequence>